<dbReference type="Pfam" id="PF18962">
    <property type="entry name" value="Por_Secre_tail"/>
    <property type="match status" value="1"/>
</dbReference>
<evidence type="ECO:0000313" key="16">
    <source>
        <dbReference type="EMBL" id="CAA6803551.1"/>
    </source>
</evidence>
<dbReference type="EC" id="3.4.11.2" evidence="4"/>
<keyword evidence="6" id="KW-0031">Aminopeptidase</keyword>
<evidence type="ECO:0000256" key="1">
    <source>
        <dbReference type="ARBA" id="ARBA00000098"/>
    </source>
</evidence>
<feature type="chain" id="PRO_5028340386" description="Aminopeptidase N" evidence="12">
    <location>
        <begin position="21"/>
        <end position="810"/>
    </location>
</feature>
<dbReference type="GO" id="GO:0016285">
    <property type="term" value="F:alanyl aminopeptidase activity"/>
    <property type="evidence" value="ECO:0007669"/>
    <property type="project" value="UniProtKB-EC"/>
</dbReference>
<dbReference type="InterPro" id="IPR050344">
    <property type="entry name" value="Peptidase_M1_aminopeptidases"/>
</dbReference>
<dbReference type="GO" id="GO:0005615">
    <property type="term" value="C:extracellular space"/>
    <property type="evidence" value="ECO:0007669"/>
    <property type="project" value="TreeGrafter"/>
</dbReference>
<gene>
    <name evidence="16" type="ORF">HELGO_WM32686</name>
</gene>
<feature type="domain" description="Aminopeptidase N-like N-terminal" evidence="14">
    <location>
        <begin position="64"/>
        <end position="238"/>
    </location>
</feature>
<dbReference type="EMBL" id="CACVAQ010000087">
    <property type="protein sequence ID" value="CAA6803551.1"/>
    <property type="molecule type" value="Genomic_DNA"/>
</dbReference>
<dbReference type="Pfam" id="PF17900">
    <property type="entry name" value="Peptidase_M1_N"/>
    <property type="match status" value="1"/>
</dbReference>
<dbReference type="GO" id="GO:0042277">
    <property type="term" value="F:peptide binding"/>
    <property type="evidence" value="ECO:0007669"/>
    <property type="project" value="TreeGrafter"/>
</dbReference>
<dbReference type="Gene3D" id="2.60.40.1730">
    <property type="entry name" value="tricorn interacting facor f3 domain"/>
    <property type="match status" value="1"/>
</dbReference>
<dbReference type="Gene3D" id="1.10.390.10">
    <property type="entry name" value="Neutral Protease Domain 2"/>
    <property type="match status" value="1"/>
</dbReference>
<dbReference type="NCBIfam" id="TIGR04183">
    <property type="entry name" value="Por_Secre_tail"/>
    <property type="match status" value="1"/>
</dbReference>
<dbReference type="AlphaFoldDB" id="A0A6S6S5D2"/>
<dbReference type="InterPro" id="IPR001930">
    <property type="entry name" value="Peptidase_M1"/>
</dbReference>
<feature type="domain" description="Secretion system C-terminal sorting" evidence="15">
    <location>
        <begin position="741"/>
        <end position="806"/>
    </location>
</feature>
<feature type="signal peptide" evidence="12">
    <location>
        <begin position="1"/>
        <end position="20"/>
    </location>
</feature>
<protein>
    <recommendedName>
        <fullName evidence="5">Aminopeptidase N</fullName>
        <ecNumber evidence="4">3.4.11.2</ecNumber>
    </recommendedName>
</protein>
<keyword evidence="12" id="KW-0732">Signal</keyword>
<evidence type="ECO:0000256" key="8">
    <source>
        <dbReference type="ARBA" id="ARBA00022723"/>
    </source>
</evidence>
<evidence type="ECO:0000256" key="12">
    <source>
        <dbReference type="SAM" id="SignalP"/>
    </source>
</evidence>
<evidence type="ECO:0000256" key="10">
    <source>
        <dbReference type="ARBA" id="ARBA00022833"/>
    </source>
</evidence>
<dbReference type="PANTHER" id="PTHR11533:SF174">
    <property type="entry name" value="PUROMYCIN-SENSITIVE AMINOPEPTIDASE-RELATED"/>
    <property type="match status" value="1"/>
</dbReference>
<dbReference type="InterPro" id="IPR026444">
    <property type="entry name" value="Secre_tail"/>
</dbReference>
<dbReference type="GO" id="GO:0016020">
    <property type="term" value="C:membrane"/>
    <property type="evidence" value="ECO:0007669"/>
    <property type="project" value="TreeGrafter"/>
</dbReference>
<comment type="cofactor">
    <cofactor evidence="2">
        <name>Zn(2+)</name>
        <dbReference type="ChEBI" id="CHEBI:29105"/>
    </cofactor>
</comment>
<evidence type="ECO:0000259" key="15">
    <source>
        <dbReference type="Pfam" id="PF18962"/>
    </source>
</evidence>
<evidence type="ECO:0000259" key="14">
    <source>
        <dbReference type="Pfam" id="PF17900"/>
    </source>
</evidence>
<keyword evidence="11" id="KW-0482">Metalloprotease</keyword>
<comment type="catalytic activity">
    <reaction evidence="1">
        <text>Release of an N-terminal amino acid, Xaa-|-Yaa- from a peptide, amide or arylamide. Xaa is preferably Ala, but may be most amino acids including Pro (slow action). When a terminal hydrophobic residue is followed by a prolyl residue, the two may be released as an intact Xaa-Pro dipeptide.</text>
        <dbReference type="EC" id="3.4.11.2"/>
    </reaction>
</comment>
<evidence type="ECO:0000256" key="5">
    <source>
        <dbReference type="ARBA" id="ARBA00015611"/>
    </source>
</evidence>
<evidence type="ECO:0000259" key="13">
    <source>
        <dbReference type="Pfam" id="PF01433"/>
    </source>
</evidence>
<evidence type="ECO:0000256" key="11">
    <source>
        <dbReference type="ARBA" id="ARBA00023049"/>
    </source>
</evidence>
<sequence>MQHYFVFLVLLLLTQQNVWAQQDCLNDPSCQHTKSMLLEASRQWDNQYTGINTNKRCDSLDILHYTVILDMSDHVGQEVIGSCAVRFKTKKKNVQALPLDLLQFQVDSVLMNGVKLVFDYNDTLLNIHFAAQISPEKEQTLRVYYQGHPHRDKQWGGFYYKEDYAYNLGVGFGADPHNYGRAWHPCFDNFKERATYTFHITTKNEQRAHCNGYLQSENKLDGLTTRVWQQKEPIPTYLACIAVGDYVTIKQNHEGVAGAVPIELAANAADTADLKKSFVNLKKAIAAYEYWYGPHRWAKVGYSLVPFRSGAMEHVSNIAYPIKSANGTLKREHLMVHELGHSWWGNLVTCATAQDMWINEGMASYSEDLFWEYTYGWKRYIEDVKSNHYNVLKVAHQQEKGYRPISGVPHEYTYGIHVYDKGAAVAHNMRWYMGDEAFRKGLHFITKEYAFQNLTTAGFRDALITSTGIDMNPFFDDWIFRGGFPHFEVEGFVTTAKNEAYAVQLEIRQKLVGRTVYFKEVPLQVTFLDDNWNKFQAVVPVSGALDSVTVQVPFEPTSILINEEHRLNQARYDEELRFNSTDAASTTASIQLKDLDIEELVVRKQSDSTWLHLQHHPVPPSIRQIPAGYTISKNHYWTIDGVLSKDFDAEAIVKNHGKWDADLTENGTDSLVLLYRPSPNVAWQIHPNFTKDNYFNKTIFTFSILKGDYAFANGIVPAQVYKAEKELRFARFKTAQKGKDLKVELATTTKQKACVELYNLAGVVVYEKCTLLSTNIKTLNVNTASFQKGIYFLKVRNKKGKVFKVKRVVL</sequence>
<dbReference type="PANTHER" id="PTHR11533">
    <property type="entry name" value="PROTEASE M1 ZINC METALLOPROTEASE"/>
    <property type="match status" value="1"/>
</dbReference>
<dbReference type="SUPFAM" id="SSF55486">
    <property type="entry name" value="Metalloproteases ('zincins'), catalytic domain"/>
    <property type="match status" value="1"/>
</dbReference>
<dbReference type="CDD" id="cd09603">
    <property type="entry name" value="M1_APN_like"/>
    <property type="match status" value="1"/>
</dbReference>
<comment type="similarity">
    <text evidence="3">Belongs to the peptidase M1 family.</text>
</comment>
<dbReference type="GO" id="GO:0070006">
    <property type="term" value="F:metalloaminopeptidase activity"/>
    <property type="evidence" value="ECO:0007669"/>
    <property type="project" value="TreeGrafter"/>
</dbReference>
<dbReference type="InterPro" id="IPR045357">
    <property type="entry name" value="Aminopeptidase_N-like_N"/>
</dbReference>
<evidence type="ECO:0000256" key="4">
    <source>
        <dbReference type="ARBA" id="ARBA00012564"/>
    </source>
</evidence>
<dbReference type="GO" id="GO:0006508">
    <property type="term" value="P:proteolysis"/>
    <property type="evidence" value="ECO:0007669"/>
    <property type="project" value="UniProtKB-KW"/>
</dbReference>
<dbReference type="GO" id="GO:0008270">
    <property type="term" value="F:zinc ion binding"/>
    <property type="evidence" value="ECO:0007669"/>
    <property type="project" value="InterPro"/>
</dbReference>
<dbReference type="SUPFAM" id="SSF63737">
    <property type="entry name" value="Leukotriene A4 hydrolase N-terminal domain"/>
    <property type="match status" value="1"/>
</dbReference>
<evidence type="ECO:0000256" key="7">
    <source>
        <dbReference type="ARBA" id="ARBA00022670"/>
    </source>
</evidence>
<proteinExistence type="inferred from homology"/>
<keyword evidence="10" id="KW-0862">Zinc</keyword>
<dbReference type="InterPro" id="IPR027268">
    <property type="entry name" value="Peptidase_M4/M1_CTD_sf"/>
</dbReference>
<feature type="domain" description="Peptidase M1 membrane alanine aminopeptidase" evidence="13">
    <location>
        <begin position="293"/>
        <end position="478"/>
    </location>
</feature>
<evidence type="ECO:0000256" key="9">
    <source>
        <dbReference type="ARBA" id="ARBA00022801"/>
    </source>
</evidence>
<dbReference type="GO" id="GO:0043171">
    <property type="term" value="P:peptide catabolic process"/>
    <property type="evidence" value="ECO:0007669"/>
    <property type="project" value="TreeGrafter"/>
</dbReference>
<name>A0A6S6S5D2_9BACT</name>
<dbReference type="InterPro" id="IPR014782">
    <property type="entry name" value="Peptidase_M1_dom"/>
</dbReference>
<accession>A0A6S6S5D2</accession>
<dbReference type="Pfam" id="PF01433">
    <property type="entry name" value="Peptidase_M1"/>
    <property type="match status" value="1"/>
</dbReference>
<keyword evidence="9" id="KW-0378">Hydrolase</keyword>
<evidence type="ECO:0000256" key="6">
    <source>
        <dbReference type="ARBA" id="ARBA00022438"/>
    </source>
</evidence>
<keyword evidence="7" id="KW-0645">Protease</keyword>
<organism evidence="16">
    <name type="scientific">uncultured Aureispira sp</name>
    <dbReference type="NCBI Taxonomy" id="1331704"/>
    <lineage>
        <taxon>Bacteria</taxon>
        <taxon>Pseudomonadati</taxon>
        <taxon>Bacteroidota</taxon>
        <taxon>Saprospiria</taxon>
        <taxon>Saprospirales</taxon>
        <taxon>Saprospiraceae</taxon>
        <taxon>Aureispira</taxon>
        <taxon>environmental samples</taxon>
    </lineage>
</organism>
<evidence type="ECO:0000256" key="2">
    <source>
        <dbReference type="ARBA" id="ARBA00001947"/>
    </source>
</evidence>
<reference evidence="16" key="1">
    <citation type="submission" date="2020-01" db="EMBL/GenBank/DDBJ databases">
        <authorList>
            <person name="Meier V. D."/>
            <person name="Meier V D."/>
        </authorList>
    </citation>
    <scope>NUCLEOTIDE SEQUENCE</scope>
    <source>
        <strain evidence="16">HLG_WM_MAG_10</strain>
    </source>
</reference>
<dbReference type="InterPro" id="IPR042097">
    <property type="entry name" value="Aminopeptidase_N-like_N_sf"/>
</dbReference>
<dbReference type="PRINTS" id="PR00756">
    <property type="entry name" value="ALADIPTASE"/>
</dbReference>
<dbReference type="GO" id="GO:0005737">
    <property type="term" value="C:cytoplasm"/>
    <property type="evidence" value="ECO:0007669"/>
    <property type="project" value="TreeGrafter"/>
</dbReference>
<keyword evidence="8" id="KW-0479">Metal-binding</keyword>
<evidence type="ECO:0000256" key="3">
    <source>
        <dbReference type="ARBA" id="ARBA00010136"/>
    </source>
</evidence>